<dbReference type="InterPro" id="IPR014108">
    <property type="entry name" value="Caa3-assmbl_CtaG"/>
</dbReference>
<dbReference type="OrthoDB" id="128422at2"/>
<dbReference type="NCBIfam" id="TIGR02737">
    <property type="entry name" value="caa3_CtaG"/>
    <property type="match status" value="1"/>
</dbReference>
<dbReference type="AlphaFoldDB" id="A0A4R6BG44"/>
<proteinExistence type="predicted"/>
<dbReference type="InterPro" id="IPR019108">
    <property type="entry name" value="Caa3_assmbl_CtaG-rel"/>
</dbReference>
<evidence type="ECO:0000256" key="3">
    <source>
        <dbReference type="ARBA" id="ARBA00022692"/>
    </source>
</evidence>
<comment type="caution">
    <text evidence="7">The sequence shown here is derived from an EMBL/GenBank/DDBJ whole genome shotgun (WGS) entry which is preliminary data.</text>
</comment>
<comment type="subcellular location">
    <subcellularLocation>
        <location evidence="1">Cell membrane</location>
        <topology evidence="1">Multi-pass membrane protein</topology>
    </subcellularLocation>
</comment>
<feature type="transmembrane region" description="Helical" evidence="6">
    <location>
        <begin position="126"/>
        <end position="145"/>
    </location>
</feature>
<dbReference type="EMBL" id="SCWA01000002">
    <property type="protein sequence ID" value="TDL98799.1"/>
    <property type="molecule type" value="Genomic_DNA"/>
</dbReference>
<feature type="transmembrane region" description="Helical" evidence="6">
    <location>
        <begin position="87"/>
        <end position="106"/>
    </location>
</feature>
<evidence type="ECO:0000256" key="4">
    <source>
        <dbReference type="ARBA" id="ARBA00022989"/>
    </source>
</evidence>
<keyword evidence="8" id="KW-1185">Reference proteome</keyword>
<evidence type="ECO:0000256" key="5">
    <source>
        <dbReference type="ARBA" id="ARBA00023136"/>
    </source>
</evidence>
<feature type="transmembrane region" description="Helical" evidence="6">
    <location>
        <begin position="191"/>
        <end position="211"/>
    </location>
</feature>
<evidence type="ECO:0000313" key="7">
    <source>
        <dbReference type="EMBL" id="TDL98799.1"/>
    </source>
</evidence>
<organism evidence="7 8">
    <name type="scientific">Macrococcus brunensis</name>
    <dbReference type="NCBI Taxonomy" id="198483"/>
    <lineage>
        <taxon>Bacteria</taxon>
        <taxon>Bacillati</taxon>
        <taxon>Bacillota</taxon>
        <taxon>Bacilli</taxon>
        <taxon>Bacillales</taxon>
        <taxon>Staphylococcaceae</taxon>
        <taxon>Macrococcus</taxon>
    </lineage>
</organism>
<keyword evidence="3 6" id="KW-0812">Transmembrane</keyword>
<evidence type="ECO:0000256" key="1">
    <source>
        <dbReference type="ARBA" id="ARBA00004651"/>
    </source>
</evidence>
<sequence length="317" mass="36757">MHSLSSVSIFGFFANWSPFYIVALLFVTVVYFLTVTKWRHEIPGNRPLKRSEVILFIVSMILMYIVKGSPIDLLSHIIFSFHMLQMAVLYLMIVPILFFAIPSYFIDYLVSRPYIKPVFDVVSRPVFAIILFNGLFSVYHLPVVLDFLKQSATLHSLFTILLFVAAFNMWYPVFNRTELPRKQLTGLLKLVYIFMIGVLLTPSCGLIIFAQHPMYKTYTDPKAWLGAMALCVPQGTLDSVMSATNISGPQYFTNMSSLEDQQTGGVIMKVLQEIFFGFMLFYVFFNWRWSEGRNEEETTQRSLEARQKEQAYYNQFR</sequence>
<keyword evidence="4 6" id="KW-1133">Transmembrane helix</keyword>
<keyword evidence="5 6" id="KW-0472">Membrane</keyword>
<evidence type="ECO:0000256" key="6">
    <source>
        <dbReference type="SAM" id="Phobius"/>
    </source>
</evidence>
<dbReference type="GO" id="GO:0005886">
    <property type="term" value="C:plasma membrane"/>
    <property type="evidence" value="ECO:0007669"/>
    <property type="project" value="UniProtKB-SubCell"/>
</dbReference>
<dbReference type="Pfam" id="PF09678">
    <property type="entry name" value="Caa3_CtaG"/>
    <property type="match status" value="1"/>
</dbReference>
<feature type="transmembrane region" description="Helical" evidence="6">
    <location>
        <begin position="53"/>
        <end position="75"/>
    </location>
</feature>
<feature type="transmembrane region" description="Helical" evidence="6">
    <location>
        <begin position="266"/>
        <end position="285"/>
    </location>
</feature>
<gene>
    <name evidence="7" type="primary">ctaG</name>
    <name evidence="7" type="ORF">ERX27_01515</name>
</gene>
<protein>
    <submittedName>
        <fullName evidence="7">Cytochrome c oxidase assembly factor CtaG</fullName>
    </submittedName>
</protein>
<evidence type="ECO:0000313" key="8">
    <source>
        <dbReference type="Proteomes" id="UP000295310"/>
    </source>
</evidence>
<dbReference type="Proteomes" id="UP000295310">
    <property type="component" value="Unassembled WGS sequence"/>
</dbReference>
<accession>A0A4R6BG44</accession>
<keyword evidence="2" id="KW-1003">Cell membrane</keyword>
<feature type="transmembrane region" description="Helical" evidence="6">
    <location>
        <begin position="12"/>
        <end position="33"/>
    </location>
</feature>
<evidence type="ECO:0000256" key="2">
    <source>
        <dbReference type="ARBA" id="ARBA00022475"/>
    </source>
</evidence>
<reference evidence="7 8" key="1">
    <citation type="submission" date="2019-01" db="EMBL/GenBank/DDBJ databases">
        <title>Draft genome sequences of the type strains of six Macrococcus species.</title>
        <authorList>
            <person name="Mazhar S."/>
            <person name="Altermann E."/>
            <person name="Hill C."/>
            <person name="Mcauliffe O."/>
        </authorList>
    </citation>
    <scope>NUCLEOTIDE SEQUENCE [LARGE SCALE GENOMIC DNA]</scope>
    <source>
        <strain evidence="7 8">CCM4811</strain>
    </source>
</reference>
<feature type="transmembrane region" description="Helical" evidence="6">
    <location>
        <begin position="152"/>
        <end position="171"/>
    </location>
</feature>
<dbReference type="RefSeq" id="WP_133431061.1">
    <property type="nucleotide sequence ID" value="NZ_CP092172.1"/>
</dbReference>
<name>A0A4R6BG44_9STAP</name>